<keyword evidence="5 7" id="KW-0508">mRNA splicing</keyword>
<dbReference type="InterPro" id="IPR005037">
    <property type="entry name" value="PRP38"/>
</dbReference>
<dbReference type="OrthoDB" id="190958at2759"/>
<organism evidence="9 10">
    <name type="scientific">Plasmodium chabaudi adami</name>
    <dbReference type="NCBI Taxonomy" id="5826"/>
    <lineage>
        <taxon>Eukaryota</taxon>
        <taxon>Sar</taxon>
        <taxon>Alveolata</taxon>
        <taxon>Apicomplexa</taxon>
        <taxon>Aconoidasida</taxon>
        <taxon>Haemosporida</taxon>
        <taxon>Plasmodiidae</taxon>
        <taxon>Plasmodium</taxon>
        <taxon>Plasmodium (Vinckeia)</taxon>
    </lineage>
</organism>
<feature type="compositionally biased region" description="Basic and acidic residues" evidence="8">
    <location>
        <begin position="342"/>
        <end position="368"/>
    </location>
</feature>
<keyword evidence="4 7" id="KW-0747">Spliceosome</keyword>
<evidence type="ECO:0000256" key="6">
    <source>
        <dbReference type="ARBA" id="ARBA00023242"/>
    </source>
</evidence>
<name>A0A1D3RWJ1_PLACE</name>
<comment type="function">
    <text evidence="7">Required for pre-mRNA splicing.</text>
</comment>
<evidence type="ECO:0000256" key="7">
    <source>
        <dbReference type="RuleBase" id="RU367025"/>
    </source>
</evidence>
<feature type="compositionally biased region" description="Basic and acidic residues" evidence="8">
    <location>
        <begin position="298"/>
        <end position="318"/>
    </location>
</feature>
<feature type="compositionally biased region" description="Basic and acidic residues" evidence="8">
    <location>
        <begin position="269"/>
        <end position="287"/>
    </location>
</feature>
<proteinExistence type="inferred from homology"/>
<dbReference type="Proteomes" id="UP000195879">
    <property type="component" value="Chromosome 9"/>
</dbReference>
<keyword evidence="6 7" id="KW-0539">Nucleus</keyword>
<dbReference type="GO" id="GO:0005681">
    <property type="term" value="C:spliceosomal complex"/>
    <property type="evidence" value="ECO:0007669"/>
    <property type="project" value="UniProtKB-KW"/>
</dbReference>
<comment type="similarity">
    <text evidence="2 7">Belongs to the PRP38 family.</text>
</comment>
<evidence type="ECO:0000313" key="10">
    <source>
        <dbReference type="Proteomes" id="UP000195879"/>
    </source>
</evidence>
<dbReference type="GO" id="GO:0000398">
    <property type="term" value="P:mRNA splicing, via spliceosome"/>
    <property type="evidence" value="ECO:0007669"/>
    <property type="project" value="UniProtKB-UniRule"/>
</dbReference>
<reference evidence="9 10" key="1">
    <citation type="submission" date="2016-08" db="EMBL/GenBank/DDBJ databases">
        <authorList>
            <consortium name="Pathogen Informatics"/>
        </authorList>
    </citation>
    <scope>NUCLEOTIDE SEQUENCE [LARGE SCALE GENOMIC DNA]</scope>
    <source>
        <strain evidence="9 10">DK</strain>
    </source>
</reference>
<evidence type="ECO:0000313" key="9">
    <source>
        <dbReference type="EMBL" id="SCN60624.1"/>
    </source>
</evidence>
<sequence>MANRTDINVIKTFGSNPQYLISNIIRNKIYDSPYWKEKCFALTSESIIDQAVSLKYVGGTYGGNRKPTRFLCLVLKLLQLQPDKDIIYEFIKNEEFIYLRALGIFYLRLVGKGIEIYKNIEPILFDYRKIRLRLQDGSFQKIYMDVFADNCLVFNNFLDVDFPALTKRIVLEENNLLEKINLDYYKELLDISSGNELFMNDKKNKISLYNKKAKREKSYDSNSSTSQSSELRYSKRKKKHRDDKKGYEKKKKRRTDYTEKDYHKKKSHSSSDDYSRSDSSKSYEHEKSRKKSKKNKKYEKYEKYEKKYSDDTDYEDKKRSKRKSKKEKKHKHEKSKNNLSDVPEKNSEEMSIERWNKIREELGMKPLK</sequence>
<feature type="compositionally biased region" description="Basic residues" evidence="8">
    <location>
        <begin position="319"/>
        <end position="334"/>
    </location>
</feature>
<evidence type="ECO:0000256" key="4">
    <source>
        <dbReference type="ARBA" id="ARBA00022728"/>
    </source>
</evidence>
<feature type="region of interest" description="Disordered" evidence="8">
    <location>
        <begin position="212"/>
        <end position="368"/>
    </location>
</feature>
<dbReference type="EMBL" id="LT608203">
    <property type="protein sequence ID" value="SCN60624.1"/>
    <property type="molecule type" value="Genomic_DNA"/>
</dbReference>
<dbReference type="PANTHER" id="PTHR23142">
    <property type="entry name" value="PRE-MRNA-SPLICING FACTOR 38A-RELATED"/>
    <property type="match status" value="1"/>
</dbReference>
<evidence type="ECO:0000256" key="2">
    <source>
        <dbReference type="ARBA" id="ARBA00006164"/>
    </source>
</evidence>
<comment type="subcellular location">
    <subcellularLocation>
        <location evidence="1 7">Nucleus</location>
    </subcellularLocation>
</comment>
<protein>
    <recommendedName>
        <fullName evidence="7">Pre-mRNA-splicing factor 38</fullName>
    </recommendedName>
</protein>
<feature type="compositionally biased region" description="Low complexity" evidence="8">
    <location>
        <begin position="220"/>
        <end position="229"/>
    </location>
</feature>
<evidence type="ECO:0000256" key="8">
    <source>
        <dbReference type="SAM" id="MobiDB-lite"/>
    </source>
</evidence>
<accession>A0A1D3RWJ1</accession>
<gene>
    <name evidence="9" type="primary">PRP38A</name>
    <name evidence="9" type="ORF">PCHDK_000214800</name>
</gene>
<dbReference type="Pfam" id="PF03371">
    <property type="entry name" value="PRP38"/>
    <property type="match status" value="1"/>
</dbReference>
<dbReference type="AlphaFoldDB" id="A0A1D3RWJ1"/>
<evidence type="ECO:0000256" key="3">
    <source>
        <dbReference type="ARBA" id="ARBA00022664"/>
    </source>
</evidence>
<feature type="compositionally biased region" description="Basic residues" evidence="8">
    <location>
        <begin position="234"/>
        <end position="254"/>
    </location>
</feature>
<feature type="compositionally biased region" description="Basic residues" evidence="8">
    <location>
        <begin position="288"/>
        <end position="297"/>
    </location>
</feature>
<evidence type="ECO:0000256" key="5">
    <source>
        <dbReference type="ARBA" id="ARBA00023187"/>
    </source>
</evidence>
<evidence type="ECO:0000256" key="1">
    <source>
        <dbReference type="ARBA" id="ARBA00004123"/>
    </source>
</evidence>
<keyword evidence="3 7" id="KW-0507">mRNA processing</keyword>